<organism evidence="1 2">
    <name type="scientific">Brassica cretica</name>
    <name type="common">Mustard</name>
    <dbReference type="NCBI Taxonomy" id="69181"/>
    <lineage>
        <taxon>Eukaryota</taxon>
        <taxon>Viridiplantae</taxon>
        <taxon>Streptophyta</taxon>
        <taxon>Embryophyta</taxon>
        <taxon>Tracheophyta</taxon>
        <taxon>Spermatophyta</taxon>
        <taxon>Magnoliopsida</taxon>
        <taxon>eudicotyledons</taxon>
        <taxon>Gunneridae</taxon>
        <taxon>Pentapetalae</taxon>
        <taxon>rosids</taxon>
        <taxon>malvids</taxon>
        <taxon>Brassicales</taxon>
        <taxon>Brassicaceae</taxon>
        <taxon>Brassiceae</taxon>
        <taxon>Brassica</taxon>
    </lineage>
</organism>
<dbReference type="Proteomes" id="UP000712281">
    <property type="component" value="Unassembled WGS sequence"/>
</dbReference>
<reference evidence="1" key="1">
    <citation type="submission" date="2019-12" db="EMBL/GenBank/DDBJ databases">
        <title>Genome sequencing and annotation of Brassica cretica.</title>
        <authorList>
            <person name="Studholme D.J."/>
            <person name="Sarris P.F."/>
        </authorList>
    </citation>
    <scope>NUCLEOTIDE SEQUENCE</scope>
    <source>
        <strain evidence="1">PFS-001/15</strain>
        <tissue evidence="1">Leaf</tissue>
    </source>
</reference>
<proteinExistence type="predicted"/>
<dbReference type="EMBL" id="QGKW02001911">
    <property type="protein sequence ID" value="KAF2568331.1"/>
    <property type="molecule type" value="Genomic_DNA"/>
</dbReference>
<evidence type="ECO:0000313" key="2">
    <source>
        <dbReference type="Proteomes" id="UP000712281"/>
    </source>
</evidence>
<accession>A0A8S9IEN1</accession>
<protein>
    <recommendedName>
        <fullName evidence="3">RRM domain-containing protein</fullName>
    </recommendedName>
</protein>
<evidence type="ECO:0000313" key="1">
    <source>
        <dbReference type="EMBL" id="KAF2568331.1"/>
    </source>
</evidence>
<sequence length="96" mass="10672">MGLRRLGRAIGPLLRVVESTPFSRSFDRLKVVLSRAVRSLASRRAESFPHGYGSGYLSCGPFGRTRSVNVSDLATVRDIQEFFSFSGNIDHIDILK</sequence>
<comment type="caution">
    <text evidence="1">The sequence shown here is derived from an EMBL/GenBank/DDBJ whole genome shotgun (WGS) entry which is preliminary data.</text>
</comment>
<evidence type="ECO:0008006" key="3">
    <source>
        <dbReference type="Google" id="ProtNLM"/>
    </source>
</evidence>
<name>A0A8S9IEN1_BRACR</name>
<dbReference type="AlphaFoldDB" id="A0A8S9IEN1"/>
<gene>
    <name evidence="1" type="ORF">F2Q68_00025539</name>
</gene>